<evidence type="ECO:0000256" key="2">
    <source>
        <dbReference type="ARBA" id="ARBA00022598"/>
    </source>
</evidence>
<dbReference type="FunFam" id="2.170.220.10:FF:000001">
    <property type="entry name" value="methionine--tRNA ligase, mitochondrial"/>
    <property type="match status" value="1"/>
</dbReference>
<evidence type="ECO:0000256" key="6">
    <source>
        <dbReference type="ARBA" id="ARBA00023146"/>
    </source>
</evidence>
<evidence type="ECO:0000313" key="11">
    <source>
        <dbReference type="EMBL" id="EME27693.1"/>
    </source>
</evidence>
<comment type="similarity">
    <text evidence="8">Belongs to the class-I aminoacyl-tRNA synthetase family.</text>
</comment>
<dbReference type="GO" id="GO:0009570">
    <property type="term" value="C:chloroplast stroma"/>
    <property type="evidence" value="ECO:0007669"/>
    <property type="project" value="TreeGrafter"/>
</dbReference>
<keyword evidence="4 8" id="KW-0067">ATP-binding</keyword>
<dbReference type="Gene3D" id="2.170.220.10">
    <property type="match status" value="1"/>
</dbReference>
<dbReference type="GO" id="GO:0006431">
    <property type="term" value="P:methionyl-tRNA aminoacylation"/>
    <property type="evidence" value="ECO:0007669"/>
    <property type="project" value="InterPro"/>
</dbReference>
<dbReference type="SUPFAM" id="SSF47323">
    <property type="entry name" value="Anticodon-binding domain of a subclass of class I aminoacyl-tRNA synthetases"/>
    <property type="match status" value="1"/>
</dbReference>
<feature type="domain" description="Methionyl/Leucyl tRNA synthetase" evidence="9">
    <location>
        <begin position="238"/>
        <end position="461"/>
    </location>
</feature>
<dbReference type="RefSeq" id="XP_005704213.1">
    <property type="nucleotide sequence ID" value="XM_005704156.1"/>
</dbReference>
<dbReference type="InterPro" id="IPR023457">
    <property type="entry name" value="Met-tRNA_synth_2"/>
</dbReference>
<name>M2XVL2_GALSU</name>
<feature type="domain" description="Methionyl/Leucyl tRNA synthetase" evidence="9">
    <location>
        <begin position="103"/>
        <end position="230"/>
    </location>
</feature>
<dbReference type="GeneID" id="17086580"/>
<keyword evidence="6 8" id="KW-0030">Aminoacyl-tRNA synthetase</keyword>
<dbReference type="HAMAP" id="MF_01228">
    <property type="entry name" value="Met_tRNA_synth_type2"/>
    <property type="match status" value="1"/>
</dbReference>
<dbReference type="STRING" id="130081.M2XVL2"/>
<dbReference type="AlphaFoldDB" id="M2XVL2"/>
<evidence type="ECO:0000256" key="4">
    <source>
        <dbReference type="ARBA" id="ARBA00022840"/>
    </source>
</evidence>
<keyword evidence="5 8" id="KW-0648">Protein biosynthesis</keyword>
<reference evidence="12" key="1">
    <citation type="journal article" date="2013" name="Science">
        <title>Gene transfer from bacteria and archaea facilitated evolution of an extremophilic eukaryote.</title>
        <authorList>
            <person name="Schonknecht G."/>
            <person name="Chen W.H."/>
            <person name="Ternes C.M."/>
            <person name="Barbier G.G."/>
            <person name="Shrestha R.P."/>
            <person name="Stanke M."/>
            <person name="Brautigam A."/>
            <person name="Baker B.J."/>
            <person name="Banfield J.F."/>
            <person name="Garavito R.M."/>
            <person name="Carr K."/>
            <person name="Wilkerson C."/>
            <person name="Rensing S.A."/>
            <person name="Gagneul D."/>
            <person name="Dickenson N.E."/>
            <person name="Oesterhelt C."/>
            <person name="Lercher M.J."/>
            <person name="Weber A.P."/>
        </authorList>
    </citation>
    <scope>NUCLEOTIDE SEQUENCE [LARGE SCALE GENOMIC DNA]</scope>
    <source>
        <strain evidence="12">074W</strain>
    </source>
</reference>
<accession>M2XVL2</accession>
<dbReference type="PRINTS" id="PR01041">
    <property type="entry name" value="TRNASYNTHMET"/>
</dbReference>
<evidence type="ECO:0000256" key="3">
    <source>
        <dbReference type="ARBA" id="ARBA00022741"/>
    </source>
</evidence>
<sequence length="625" mass="71014">MSISRIHIHLCFAQQALTCVQKTHSFFKPCHFNRSLGKLGSLFKKRGKSVAASRSYKASLDRHQILNREQKTNSLSDLSKIWRISCNDEERAELKSYEGRRVVLTTPLYYANASPHMGSAYPTIAVDVLSRFYRLLGAKPVFITGTDEHGEKVATAAAKHKKSPLEHCDSVVEQFLNLWNKFGIRFDRFIRTTEKGHEALVSQFIQRVYDNGDIYKDTYDGLYCVDCEEYKDGEGLTENNLCKIHRKECVQRSEENYFFALSKYQKKLEKLLDENPLFVQPPERLNEVKGWLRQGLRDFAVSRANNVWGIPVPFDPTHSVYVWFDALSGYLSALFACEEEGISLDRLSDLGWPAEVHIIGKDILRFHALYWPAMLMSGGLQLPKRVFGHGFLTKDGMKMGKSVGNTLDPVELVDSYGKDAVRFYFIRGIVFGDDGDFSRERFIQVVNSELANNIGNLLHRSLNLLGKYCEFKIPVSSSAVVSATHPLRLTAESMAEKAKVCYHRLDFATACETMIHLAAEANQYIAYEQPWACFKSGEANKAVQCLVACLETVRIVATGLSPVTPEFSKQIYLSLGYPEEYFKMLFWDRDMKWGGLKAGVSFDRPKVIFPKIVSYEETLSSSLSH</sequence>
<feature type="domain" description="Methionyl-tRNA synthetase anticodon-binding" evidence="10">
    <location>
        <begin position="499"/>
        <end position="614"/>
    </location>
</feature>
<dbReference type="GO" id="GO:0005524">
    <property type="term" value="F:ATP binding"/>
    <property type="evidence" value="ECO:0007669"/>
    <property type="project" value="UniProtKB-KW"/>
</dbReference>
<dbReference type="OMA" id="NMFLPDR"/>
<evidence type="ECO:0000259" key="9">
    <source>
        <dbReference type="Pfam" id="PF09334"/>
    </source>
</evidence>
<dbReference type="InterPro" id="IPR014729">
    <property type="entry name" value="Rossmann-like_a/b/a_fold"/>
</dbReference>
<evidence type="ECO:0000256" key="8">
    <source>
        <dbReference type="RuleBase" id="RU363039"/>
    </source>
</evidence>
<evidence type="ECO:0000259" key="10">
    <source>
        <dbReference type="Pfam" id="PF19303"/>
    </source>
</evidence>
<dbReference type="InterPro" id="IPR041872">
    <property type="entry name" value="Anticodon_Met"/>
</dbReference>
<dbReference type="Pfam" id="PF19303">
    <property type="entry name" value="Anticodon_3"/>
    <property type="match status" value="1"/>
</dbReference>
<dbReference type="SUPFAM" id="SSF52374">
    <property type="entry name" value="Nucleotidylyl transferase"/>
    <property type="match status" value="1"/>
</dbReference>
<evidence type="ECO:0000313" key="12">
    <source>
        <dbReference type="Proteomes" id="UP000030680"/>
    </source>
</evidence>
<dbReference type="GO" id="GO:0005739">
    <property type="term" value="C:mitochondrion"/>
    <property type="evidence" value="ECO:0007669"/>
    <property type="project" value="EnsemblPlants"/>
</dbReference>
<evidence type="ECO:0000256" key="7">
    <source>
        <dbReference type="ARBA" id="ARBA00047364"/>
    </source>
</evidence>
<dbReference type="GO" id="GO:0004825">
    <property type="term" value="F:methionine-tRNA ligase activity"/>
    <property type="evidence" value="ECO:0007669"/>
    <property type="project" value="UniProtKB-EC"/>
</dbReference>
<proteinExistence type="inferred from homology"/>
<dbReference type="eggNOG" id="KOG0436">
    <property type="taxonomic scope" value="Eukaryota"/>
</dbReference>
<dbReference type="Gene3D" id="3.40.50.620">
    <property type="entry name" value="HUPs"/>
    <property type="match status" value="1"/>
</dbReference>
<dbReference type="CDD" id="cd07957">
    <property type="entry name" value="Anticodon_Ia_Met"/>
    <property type="match status" value="1"/>
</dbReference>
<organism evidence="11 12">
    <name type="scientific">Galdieria sulphuraria</name>
    <name type="common">Red alga</name>
    <dbReference type="NCBI Taxonomy" id="130081"/>
    <lineage>
        <taxon>Eukaryota</taxon>
        <taxon>Rhodophyta</taxon>
        <taxon>Bangiophyceae</taxon>
        <taxon>Galdieriales</taxon>
        <taxon>Galdieriaceae</taxon>
        <taxon>Galdieria</taxon>
    </lineage>
</organism>
<gene>
    <name evidence="11" type="ORF">Gasu_48340</name>
</gene>
<dbReference type="CDD" id="cd00814">
    <property type="entry name" value="MetRS_core"/>
    <property type="match status" value="1"/>
</dbReference>
<keyword evidence="3 8" id="KW-0547">Nucleotide-binding</keyword>
<dbReference type="Proteomes" id="UP000030680">
    <property type="component" value="Unassembled WGS sequence"/>
</dbReference>
<dbReference type="InterPro" id="IPR015413">
    <property type="entry name" value="Methionyl/Leucyl_tRNA_Synth"/>
</dbReference>
<dbReference type="KEGG" id="gsl:Gasu_48340"/>
<dbReference type="Pfam" id="PF09334">
    <property type="entry name" value="tRNA-synt_1g"/>
    <property type="match status" value="2"/>
</dbReference>
<evidence type="ECO:0000256" key="5">
    <source>
        <dbReference type="ARBA" id="ARBA00022917"/>
    </source>
</evidence>
<dbReference type="EC" id="6.1.1.10" evidence="1"/>
<evidence type="ECO:0000256" key="1">
    <source>
        <dbReference type="ARBA" id="ARBA00012838"/>
    </source>
</evidence>
<dbReference type="Gramene" id="EME27693">
    <property type="protein sequence ID" value="EME27693"/>
    <property type="gene ID" value="Gasu_48340"/>
</dbReference>
<dbReference type="InterPro" id="IPR033911">
    <property type="entry name" value="MetRS_core"/>
</dbReference>
<dbReference type="OrthoDB" id="24670at2759"/>
<dbReference type="Gene3D" id="1.10.730.10">
    <property type="entry name" value="Isoleucyl-tRNA Synthetase, Domain 1"/>
    <property type="match status" value="1"/>
</dbReference>
<protein>
    <recommendedName>
        <fullName evidence="1">methionine--tRNA ligase</fullName>
        <ecNumber evidence="1">6.1.1.10</ecNumber>
    </recommendedName>
</protein>
<dbReference type="InterPro" id="IPR009080">
    <property type="entry name" value="tRNAsynth_Ia_anticodon-bd"/>
</dbReference>
<comment type="catalytic activity">
    <reaction evidence="7">
        <text>tRNA(Met) + L-methionine + ATP = L-methionyl-tRNA(Met) + AMP + diphosphate</text>
        <dbReference type="Rhea" id="RHEA:13481"/>
        <dbReference type="Rhea" id="RHEA-COMP:9667"/>
        <dbReference type="Rhea" id="RHEA-COMP:9698"/>
        <dbReference type="ChEBI" id="CHEBI:30616"/>
        <dbReference type="ChEBI" id="CHEBI:33019"/>
        <dbReference type="ChEBI" id="CHEBI:57844"/>
        <dbReference type="ChEBI" id="CHEBI:78442"/>
        <dbReference type="ChEBI" id="CHEBI:78530"/>
        <dbReference type="ChEBI" id="CHEBI:456215"/>
        <dbReference type="EC" id="6.1.1.10"/>
    </reaction>
</comment>
<dbReference type="EMBL" id="KB454529">
    <property type="protein sequence ID" value="EME27693.1"/>
    <property type="molecule type" value="Genomic_DNA"/>
</dbReference>
<dbReference type="PANTHER" id="PTHR43326:SF1">
    <property type="entry name" value="METHIONINE--TRNA LIGASE, MITOCHONDRIAL"/>
    <property type="match status" value="1"/>
</dbReference>
<dbReference type="PANTHER" id="PTHR43326">
    <property type="entry name" value="METHIONYL-TRNA SYNTHETASE"/>
    <property type="match status" value="1"/>
</dbReference>
<keyword evidence="12" id="KW-1185">Reference proteome</keyword>
<keyword evidence="2 8" id="KW-0436">Ligase</keyword>